<gene>
    <name evidence="1" type="ORF">O181_041882</name>
</gene>
<organism evidence="1 2">
    <name type="scientific">Austropuccinia psidii MF-1</name>
    <dbReference type="NCBI Taxonomy" id="1389203"/>
    <lineage>
        <taxon>Eukaryota</taxon>
        <taxon>Fungi</taxon>
        <taxon>Dikarya</taxon>
        <taxon>Basidiomycota</taxon>
        <taxon>Pucciniomycotina</taxon>
        <taxon>Pucciniomycetes</taxon>
        <taxon>Pucciniales</taxon>
        <taxon>Sphaerophragmiaceae</taxon>
        <taxon>Austropuccinia</taxon>
    </lineage>
</organism>
<sequence length="158" mass="18752">MNYDQCFDKLNEKSNKLSISVEKSDEKTSLHQKLLLDYVEKSDEAKMNLRDDIQSEIRLITGKTDKINEDNLNMLKLSTLFGHIRSPVKLKKEITNPFRKDLNPKNKNQCLMKEASQRKEWPTFTSENEYDHMSFNETIYMFQEEFAIKDELMTARFN</sequence>
<reference evidence="1" key="1">
    <citation type="submission" date="2021-03" db="EMBL/GenBank/DDBJ databases">
        <title>Draft genome sequence of rust myrtle Austropuccinia psidii MF-1, a brazilian biotype.</title>
        <authorList>
            <person name="Quecine M.C."/>
            <person name="Pachon D.M.R."/>
            <person name="Bonatelli M.L."/>
            <person name="Correr F.H."/>
            <person name="Franceschini L.M."/>
            <person name="Leite T.F."/>
            <person name="Margarido G.R.A."/>
            <person name="Almeida C.A."/>
            <person name="Ferrarezi J.A."/>
            <person name="Labate C.A."/>
        </authorList>
    </citation>
    <scope>NUCLEOTIDE SEQUENCE</scope>
    <source>
        <strain evidence="1">MF-1</strain>
    </source>
</reference>
<evidence type="ECO:0000313" key="2">
    <source>
        <dbReference type="Proteomes" id="UP000765509"/>
    </source>
</evidence>
<evidence type="ECO:0000313" key="1">
    <source>
        <dbReference type="EMBL" id="MBW0502167.1"/>
    </source>
</evidence>
<comment type="caution">
    <text evidence="1">The sequence shown here is derived from an EMBL/GenBank/DDBJ whole genome shotgun (WGS) entry which is preliminary data.</text>
</comment>
<protein>
    <submittedName>
        <fullName evidence="1">Uncharacterized protein</fullName>
    </submittedName>
</protein>
<name>A0A9Q3HFA7_9BASI</name>
<dbReference type="EMBL" id="AVOT02016675">
    <property type="protein sequence ID" value="MBW0502167.1"/>
    <property type="molecule type" value="Genomic_DNA"/>
</dbReference>
<proteinExistence type="predicted"/>
<dbReference type="Proteomes" id="UP000765509">
    <property type="component" value="Unassembled WGS sequence"/>
</dbReference>
<dbReference type="AlphaFoldDB" id="A0A9Q3HFA7"/>
<accession>A0A9Q3HFA7</accession>
<keyword evidence="2" id="KW-1185">Reference proteome</keyword>